<feature type="compositionally biased region" description="Low complexity" evidence="2">
    <location>
        <begin position="685"/>
        <end position="694"/>
    </location>
</feature>
<feature type="compositionally biased region" description="Polar residues" evidence="2">
    <location>
        <begin position="664"/>
        <end position="682"/>
    </location>
</feature>
<name>A0AAD3TYH0_9TREE</name>
<organism evidence="4 5">
    <name type="scientific">Cutaneotrichosporon spelunceum</name>
    <dbReference type="NCBI Taxonomy" id="1672016"/>
    <lineage>
        <taxon>Eukaryota</taxon>
        <taxon>Fungi</taxon>
        <taxon>Dikarya</taxon>
        <taxon>Basidiomycota</taxon>
        <taxon>Agaricomycotina</taxon>
        <taxon>Tremellomycetes</taxon>
        <taxon>Trichosporonales</taxon>
        <taxon>Trichosporonaceae</taxon>
        <taxon>Cutaneotrichosporon</taxon>
    </lineage>
</organism>
<accession>A0AAD3TYH0</accession>
<gene>
    <name evidence="4" type="ORF">CspeluHIS016_0601640</name>
</gene>
<feature type="compositionally biased region" description="Low complexity" evidence="2">
    <location>
        <begin position="153"/>
        <end position="163"/>
    </location>
</feature>
<feature type="region of interest" description="Disordered" evidence="2">
    <location>
        <begin position="292"/>
        <end position="358"/>
    </location>
</feature>
<feature type="compositionally biased region" description="Low complexity" evidence="2">
    <location>
        <begin position="334"/>
        <end position="343"/>
    </location>
</feature>
<feature type="region of interest" description="Disordered" evidence="2">
    <location>
        <begin position="97"/>
        <end position="163"/>
    </location>
</feature>
<keyword evidence="5" id="KW-1185">Reference proteome</keyword>
<reference evidence="4" key="2">
    <citation type="submission" date="2023-06" db="EMBL/GenBank/DDBJ databases">
        <authorList>
            <person name="Kobayashi Y."/>
            <person name="Kayamori A."/>
            <person name="Aoki K."/>
            <person name="Shiwa Y."/>
            <person name="Fujita N."/>
            <person name="Sugita T."/>
            <person name="Iwasaki W."/>
            <person name="Tanaka N."/>
            <person name="Takashima M."/>
        </authorList>
    </citation>
    <scope>NUCLEOTIDE SEQUENCE</scope>
    <source>
        <strain evidence="4">HIS016</strain>
    </source>
</reference>
<keyword evidence="3" id="KW-0812">Transmembrane</keyword>
<sequence>MNPSEAAPSENIAIPEYKDAEPNVDITPASCRLDVCIHRLLNSHTFTLIASWRGQLLICTVVLVVGAIYFVVREPIRQWRRRQRERISRAFTDELLAAEQSQSSASPEEKDRAGPSTGTSTALPKTQTARERGREKRKEKKRLLAVDAPSPGPSNSVSSLDSSPSLLPVTTLTANPPLDPVPSKLLDEALPNATRAHPATVEPMSVPTVSLEAAPPSSTETSVSLPHDPPSPSTRYAAATKSPVPMLSEPDAPSDCSDEAYDLSGGNFSRPSVSRSNSASYSIIPEDRYLPLSGSAKKKKRKSKARSNGMLSEFAQGPSLPMARNVTASSDDVPSPGSGTSSAPPHPMSRRRVGSGLGGITVTPALERLLSNHERTIDSLRAEIGQSKAEESKAREDEVRAREELRRSRATEDRVRADYERTRKARDRAESDSKRLEAELMLFRNRLETMSHMYQAVCHRLREVEQHGADAGHSPQPHLQPTLQPSPAMPAMSTMGTSHIGFPSPMASPMPPMGYIPYPQHAMYPSPMQTHTFVNFMPSPSPQRRTDSSANGDLLAGPLTPGHGPSASGSQTSSQYPSDLSLNPSGTPSSSATALSELSAAELRRINIASSVLKKKSRVATDASQNGESKAASAANPPPEVDISEDLVEGLGIHECDTVPPTFPSVNNLEGSPSLNRNPTKQRSTDSISSDASSGPPGRSLLITPSDTGPKTRSPQTVMSPVPDDDESFTAEGANGDTPCLPSKTDYFGSVTETPDVSLANGDAEFSPMFASLAHTPEQLQEIARIQSEALKRRTRPVA</sequence>
<keyword evidence="3" id="KW-1133">Transmembrane helix</keyword>
<protein>
    <submittedName>
        <fullName evidence="4">Uncharacterized protein</fullName>
    </submittedName>
</protein>
<feature type="region of interest" description="Disordered" evidence="2">
    <location>
        <begin position="655"/>
        <end position="742"/>
    </location>
</feature>
<dbReference type="EMBL" id="BTCM01000006">
    <property type="protein sequence ID" value="GMK58722.1"/>
    <property type="molecule type" value="Genomic_DNA"/>
</dbReference>
<feature type="coiled-coil region" evidence="1">
    <location>
        <begin position="370"/>
        <end position="446"/>
    </location>
</feature>
<dbReference type="Proteomes" id="UP001222932">
    <property type="component" value="Unassembled WGS sequence"/>
</dbReference>
<evidence type="ECO:0000313" key="4">
    <source>
        <dbReference type="EMBL" id="GMK58722.1"/>
    </source>
</evidence>
<comment type="caution">
    <text evidence="4">The sequence shown here is derived from an EMBL/GenBank/DDBJ whole genome shotgun (WGS) entry which is preliminary data.</text>
</comment>
<evidence type="ECO:0000256" key="2">
    <source>
        <dbReference type="SAM" id="MobiDB-lite"/>
    </source>
</evidence>
<feature type="region of interest" description="Disordered" evidence="2">
    <location>
        <begin position="614"/>
        <end position="642"/>
    </location>
</feature>
<feature type="compositionally biased region" description="Low complexity" evidence="2">
    <location>
        <begin position="269"/>
        <end position="279"/>
    </location>
</feature>
<evidence type="ECO:0000256" key="3">
    <source>
        <dbReference type="SAM" id="Phobius"/>
    </source>
</evidence>
<feature type="region of interest" description="Disordered" evidence="2">
    <location>
        <begin position="534"/>
        <end position="593"/>
    </location>
</feature>
<evidence type="ECO:0000256" key="1">
    <source>
        <dbReference type="SAM" id="Coils"/>
    </source>
</evidence>
<reference evidence="4" key="1">
    <citation type="journal article" date="2023" name="BMC Genomics">
        <title>Chromosome-level genome assemblies of Cutaneotrichosporon spp. (Trichosporonales, Basidiomycota) reveal imbalanced evolution between nucleotide sequences and chromosome synteny.</title>
        <authorList>
            <person name="Kobayashi Y."/>
            <person name="Kayamori A."/>
            <person name="Aoki K."/>
            <person name="Shiwa Y."/>
            <person name="Matsutani M."/>
            <person name="Fujita N."/>
            <person name="Sugita T."/>
            <person name="Iwasaki W."/>
            <person name="Tanaka N."/>
            <person name="Takashima M."/>
        </authorList>
    </citation>
    <scope>NUCLEOTIDE SEQUENCE</scope>
    <source>
        <strain evidence="4">HIS016</strain>
    </source>
</reference>
<feature type="compositionally biased region" description="Polar residues" evidence="2">
    <location>
        <begin position="567"/>
        <end position="588"/>
    </location>
</feature>
<feature type="region of interest" description="Disordered" evidence="2">
    <location>
        <begin position="197"/>
        <end position="279"/>
    </location>
</feature>
<feature type="compositionally biased region" description="Polar residues" evidence="2">
    <location>
        <begin position="116"/>
        <end position="127"/>
    </location>
</feature>
<feature type="compositionally biased region" description="Polar residues" evidence="2">
    <location>
        <begin position="703"/>
        <end position="719"/>
    </location>
</feature>
<evidence type="ECO:0000313" key="5">
    <source>
        <dbReference type="Proteomes" id="UP001222932"/>
    </source>
</evidence>
<feature type="compositionally biased region" description="Basic residues" evidence="2">
    <location>
        <begin position="296"/>
        <end position="305"/>
    </location>
</feature>
<feature type="compositionally biased region" description="Low complexity" evidence="2">
    <location>
        <begin position="97"/>
        <end position="106"/>
    </location>
</feature>
<keyword evidence="1" id="KW-0175">Coiled coil</keyword>
<feature type="region of interest" description="Disordered" evidence="2">
    <location>
        <begin position="466"/>
        <end position="497"/>
    </location>
</feature>
<feature type="transmembrane region" description="Helical" evidence="3">
    <location>
        <begin position="52"/>
        <end position="72"/>
    </location>
</feature>
<proteinExistence type="predicted"/>
<dbReference type="AlphaFoldDB" id="A0AAD3TYH0"/>
<keyword evidence="3" id="KW-0472">Membrane</keyword>